<comment type="caution">
    <text evidence="2">The sequence shown here is derived from an EMBL/GenBank/DDBJ whole genome shotgun (WGS) entry which is preliminary data.</text>
</comment>
<gene>
    <name evidence="2" type="ORF">CSKR_201436</name>
</gene>
<proteinExistence type="predicted"/>
<reference evidence="2 3" key="2">
    <citation type="journal article" date="2021" name="Genomics">
        <title>High-quality reference genome for Clonorchis sinensis.</title>
        <authorList>
            <person name="Young N.D."/>
            <person name="Stroehlein A.J."/>
            <person name="Kinkar L."/>
            <person name="Wang T."/>
            <person name="Sohn W.M."/>
            <person name="Chang B.C.H."/>
            <person name="Kaur P."/>
            <person name="Weisz D."/>
            <person name="Dudchenko O."/>
            <person name="Aiden E.L."/>
            <person name="Korhonen P.K."/>
            <person name="Gasser R.B."/>
        </authorList>
    </citation>
    <scope>NUCLEOTIDE SEQUENCE [LARGE SCALE GENOMIC DNA]</scope>
    <source>
        <strain evidence="2">Cs-k2</strain>
    </source>
</reference>
<sequence>MFQVIIVLCVIAHIVGSHVSDAQAVDQKCLDDCRDAKASCKAACLLDCEFCEDQCKEQANNLPFHLK</sequence>
<feature type="chain" id="PRO_5035738650" evidence="1">
    <location>
        <begin position="18"/>
        <end position="67"/>
    </location>
</feature>
<dbReference type="Proteomes" id="UP000286415">
    <property type="component" value="Unassembled WGS sequence"/>
</dbReference>
<organism evidence="2 3">
    <name type="scientific">Clonorchis sinensis</name>
    <name type="common">Chinese liver fluke</name>
    <dbReference type="NCBI Taxonomy" id="79923"/>
    <lineage>
        <taxon>Eukaryota</taxon>
        <taxon>Metazoa</taxon>
        <taxon>Spiralia</taxon>
        <taxon>Lophotrochozoa</taxon>
        <taxon>Platyhelminthes</taxon>
        <taxon>Trematoda</taxon>
        <taxon>Digenea</taxon>
        <taxon>Opisthorchiida</taxon>
        <taxon>Opisthorchiata</taxon>
        <taxon>Opisthorchiidae</taxon>
        <taxon>Clonorchis</taxon>
    </lineage>
</organism>
<protein>
    <submittedName>
        <fullName evidence="2">Uncharacterized protein</fullName>
    </submittedName>
</protein>
<reference evidence="2 3" key="1">
    <citation type="journal article" date="2018" name="Biotechnol. Adv.">
        <title>Improved genomic resources and new bioinformatic workflow for the carcinogenic parasite Clonorchis sinensis: Biotechnological implications.</title>
        <authorList>
            <person name="Wang D."/>
            <person name="Korhonen P.K."/>
            <person name="Gasser R.B."/>
            <person name="Young N.D."/>
        </authorList>
    </citation>
    <scope>NUCLEOTIDE SEQUENCE [LARGE SCALE GENOMIC DNA]</scope>
    <source>
        <strain evidence="2">Cs-k2</strain>
    </source>
</reference>
<feature type="signal peptide" evidence="1">
    <location>
        <begin position="1"/>
        <end position="17"/>
    </location>
</feature>
<keyword evidence="3" id="KW-1185">Reference proteome</keyword>
<evidence type="ECO:0000313" key="2">
    <source>
        <dbReference type="EMBL" id="KAG5451455.1"/>
    </source>
</evidence>
<dbReference type="AlphaFoldDB" id="A0A8T1MRH0"/>
<dbReference type="EMBL" id="NIRI02000042">
    <property type="protein sequence ID" value="KAG5451455.1"/>
    <property type="molecule type" value="Genomic_DNA"/>
</dbReference>
<accession>A0A8T1MRH0</accession>
<evidence type="ECO:0000313" key="3">
    <source>
        <dbReference type="Proteomes" id="UP000286415"/>
    </source>
</evidence>
<name>A0A8T1MRH0_CLOSI</name>
<keyword evidence="1" id="KW-0732">Signal</keyword>
<evidence type="ECO:0000256" key="1">
    <source>
        <dbReference type="SAM" id="SignalP"/>
    </source>
</evidence>